<dbReference type="SMART" id="SM01387">
    <property type="entry name" value="Ribosomal_S15"/>
    <property type="match status" value="1"/>
</dbReference>
<reference evidence="5 6" key="1">
    <citation type="journal article" date="2024" name="J Genomics">
        <title>Draft genome sequencing and assembly of Favolaschia claudopus CIRM-BRFM 2984 isolated from oak limbs.</title>
        <authorList>
            <person name="Navarro D."/>
            <person name="Drula E."/>
            <person name="Chaduli D."/>
            <person name="Cazenave R."/>
            <person name="Ahrendt S."/>
            <person name="Wang J."/>
            <person name="Lipzen A."/>
            <person name="Daum C."/>
            <person name="Barry K."/>
            <person name="Grigoriev I.V."/>
            <person name="Favel A."/>
            <person name="Rosso M.N."/>
            <person name="Martin F."/>
        </authorList>
    </citation>
    <scope>NUCLEOTIDE SEQUENCE [LARGE SCALE GENOMIC DNA]</scope>
    <source>
        <strain evidence="5 6">CIRM-BRFM 2984</strain>
    </source>
</reference>
<dbReference type="PANTHER" id="PTHR23321">
    <property type="entry name" value="RIBOSOMAL PROTEIN S15, BACTERIAL AND ORGANELLAR"/>
    <property type="match status" value="1"/>
</dbReference>
<evidence type="ECO:0000256" key="4">
    <source>
        <dbReference type="RuleBase" id="RU003919"/>
    </source>
</evidence>
<gene>
    <name evidence="5" type="ORF">R3P38DRAFT_2969746</name>
</gene>
<dbReference type="AlphaFoldDB" id="A0AAW0B443"/>
<dbReference type="Proteomes" id="UP001362999">
    <property type="component" value="Unassembled WGS sequence"/>
</dbReference>
<dbReference type="SUPFAM" id="SSF47060">
    <property type="entry name" value="S15/NS1 RNA-binding domain"/>
    <property type="match status" value="1"/>
</dbReference>
<keyword evidence="6" id="KW-1185">Reference proteome</keyword>
<dbReference type="InterPro" id="IPR009068">
    <property type="entry name" value="uS15_NS1_RNA-bd_sf"/>
</dbReference>
<sequence>MFRVCALVQPCKVEVGASSSSSGFHTSAVLSKISEARLRSRALKKANLQKRGEVLQTAQATRPSVILGTRPGEDHLWAESYLGRLVVDESVFTQPMETTTVLQNDVSTMPKYKAFGVAEGETQRLFSHLPMLTKTVRPPPIKGIPTAAAEINAKQSVYGEHDQTSDEEDNSWLLLEKQKAASFARVIDLRNADAGGISYENRRRIVLAFSTPENPFSPGRTEVQAAILTYRIRKLYAHLKRCKPDLQNKLPLRVLVHQRAKVLKYLKRTARPRYDALLKQLCILPDAVEGELIVN</sequence>
<dbReference type="EMBL" id="JAWWNJ010000041">
    <property type="protein sequence ID" value="KAK7020486.1"/>
    <property type="molecule type" value="Genomic_DNA"/>
</dbReference>
<dbReference type="GO" id="GO:0003735">
    <property type="term" value="F:structural constituent of ribosome"/>
    <property type="evidence" value="ECO:0007669"/>
    <property type="project" value="InterPro"/>
</dbReference>
<evidence type="ECO:0000256" key="2">
    <source>
        <dbReference type="ARBA" id="ARBA00022980"/>
    </source>
</evidence>
<dbReference type="PROSITE" id="PS00362">
    <property type="entry name" value="RIBOSOMAL_S15"/>
    <property type="match status" value="1"/>
</dbReference>
<proteinExistence type="inferred from homology"/>
<dbReference type="GO" id="GO:0005737">
    <property type="term" value="C:cytoplasm"/>
    <property type="evidence" value="ECO:0007669"/>
    <property type="project" value="UniProtKB-ARBA"/>
</dbReference>
<protein>
    <recommendedName>
        <fullName evidence="7">Ribosomal protein S15</fullName>
    </recommendedName>
</protein>
<accession>A0AAW0B443</accession>
<dbReference type="GO" id="GO:1990904">
    <property type="term" value="C:ribonucleoprotein complex"/>
    <property type="evidence" value="ECO:0007669"/>
    <property type="project" value="UniProtKB-KW"/>
</dbReference>
<comment type="similarity">
    <text evidence="1 4">Belongs to the universal ribosomal protein uS15 family.</text>
</comment>
<dbReference type="PANTHER" id="PTHR23321:SF26">
    <property type="entry name" value="SMALL RIBOSOMAL SUBUNIT PROTEIN US15M"/>
    <property type="match status" value="1"/>
</dbReference>
<keyword evidence="2 4" id="KW-0689">Ribosomal protein</keyword>
<evidence type="ECO:0000313" key="6">
    <source>
        <dbReference type="Proteomes" id="UP001362999"/>
    </source>
</evidence>
<evidence type="ECO:0008006" key="7">
    <source>
        <dbReference type="Google" id="ProtNLM"/>
    </source>
</evidence>
<dbReference type="CDD" id="cd00353">
    <property type="entry name" value="Ribosomal_S15p_S13e"/>
    <property type="match status" value="1"/>
</dbReference>
<evidence type="ECO:0000256" key="3">
    <source>
        <dbReference type="ARBA" id="ARBA00023274"/>
    </source>
</evidence>
<keyword evidence="3 4" id="KW-0687">Ribonucleoprotein</keyword>
<dbReference type="Gene3D" id="1.10.287.10">
    <property type="entry name" value="S15/NS1, RNA-binding"/>
    <property type="match status" value="1"/>
</dbReference>
<dbReference type="InterPro" id="IPR000589">
    <property type="entry name" value="Ribosomal_uS15"/>
</dbReference>
<dbReference type="GO" id="GO:0006412">
    <property type="term" value="P:translation"/>
    <property type="evidence" value="ECO:0007669"/>
    <property type="project" value="InterPro"/>
</dbReference>
<evidence type="ECO:0000256" key="1">
    <source>
        <dbReference type="ARBA" id="ARBA00008434"/>
    </source>
</evidence>
<dbReference type="GO" id="GO:0005840">
    <property type="term" value="C:ribosome"/>
    <property type="evidence" value="ECO:0007669"/>
    <property type="project" value="UniProtKB-KW"/>
</dbReference>
<organism evidence="5 6">
    <name type="scientific">Favolaschia claudopus</name>
    <dbReference type="NCBI Taxonomy" id="2862362"/>
    <lineage>
        <taxon>Eukaryota</taxon>
        <taxon>Fungi</taxon>
        <taxon>Dikarya</taxon>
        <taxon>Basidiomycota</taxon>
        <taxon>Agaricomycotina</taxon>
        <taxon>Agaricomycetes</taxon>
        <taxon>Agaricomycetidae</taxon>
        <taxon>Agaricales</taxon>
        <taxon>Marasmiineae</taxon>
        <taxon>Mycenaceae</taxon>
        <taxon>Favolaschia</taxon>
    </lineage>
</organism>
<name>A0AAW0B443_9AGAR</name>
<comment type="caution">
    <text evidence="5">The sequence shown here is derived from an EMBL/GenBank/DDBJ whole genome shotgun (WGS) entry which is preliminary data.</text>
</comment>
<dbReference type="InterPro" id="IPR005290">
    <property type="entry name" value="Ribosomal_uS15_bac-type"/>
</dbReference>
<evidence type="ECO:0000313" key="5">
    <source>
        <dbReference type="EMBL" id="KAK7020486.1"/>
    </source>
</evidence>
<dbReference type="Pfam" id="PF00312">
    <property type="entry name" value="Ribosomal_S15"/>
    <property type="match status" value="1"/>
</dbReference>